<keyword evidence="1 5" id="KW-1003">Cell membrane</keyword>
<comment type="similarity">
    <text evidence="5 6">Belongs to the FtsA/MreB family.</text>
</comment>
<dbReference type="HAMAP" id="MF_02033">
    <property type="entry name" value="FtsA"/>
    <property type="match status" value="1"/>
</dbReference>
<dbReference type="EMBL" id="MTKR01000005">
    <property type="protein sequence ID" value="RWX50922.1"/>
    <property type="molecule type" value="Genomic_DNA"/>
</dbReference>
<dbReference type="NCBIfam" id="TIGR01174">
    <property type="entry name" value="ftsA"/>
    <property type="match status" value="1"/>
</dbReference>
<dbReference type="Pfam" id="PF02491">
    <property type="entry name" value="SHS2_FTSA"/>
    <property type="match status" value="1"/>
</dbReference>
<accession>A0A444JEL0</accession>
<evidence type="ECO:0000259" key="7">
    <source>
        <dbReference type="SMART" id="SM00842"/>
    </source>
</evidence>
<dbReference type="GO" id="GO:0009898">
    <property type="term" value="C:cytoplasmic side of plasma membrane"/>
    <property type="evidence" value="ECO:0007669"/>
    <property type="project" value="UniProtKB-UniRule"/>
</dbReference>
<evidence type="ECO:0000313" key="8">
    <source>
        <dbReference type="EMBL" id="RWX50922.1"/>
    </source>
</evidence>
<dbReference type="CDD" id="cd24048">
    <property type="entry name" value="ASKHA_NBD_FtsA"/>
    <property type="match status" value="1"/>
</dbReference>
<keyword evidence="11" id="KW-1185">Reference proteome</keyword>
<dbReference type="InterPro" id="IPR050696">
    <property type="entry name" value="FtsA/MreB"/>
</dbReference>
<dbReference type="GO" id="GO:0032153">
    <property type="term" value="C:cell division site"/>
    <property type="evidence" value="ECO:0007669"/>
    <property type="project" value="UniProtKB-UniRule"/>
</dbReference>
<comment type="function">
    <text evidence="5 6">Cell division protein that is involved in the assembly of the Z ring. May serve as a membrane anchor for the Z ring.</text>
</comment>
<comment type="caution">
    <text evidence="9">The sequence shown here is derived from an EMBL/GenBank/DDBJ whole genome shotgun (WGS) entry which is preliminary data.</text>
</comment>
<dbReference type="PANTHER" id="PTHR32432">
    <property type="entry name" value="CELL DIVISION PROTEIN FTSA-RELATED"/>
    <property type="match status" value="1"/>
</dbReference>
<evidence type="ECO:0000256" key="1">
    <source>
        <dbReference type="ARBA" id="ARBA00022475"/>
    </source>
</evidence>
<dbReference type="AlphaFoldDB" id="A0A444JEL0"/>
<dbReference type="Pfam" id="PF14450">
    <property type="entry name" value="FtsA"/>
    <property type="match status" value="1"/>
</dbReference>
<organism evidence="9 11">
    <name type="scientific">Candidatus Electrothrix marina</name>
    <dbReference type="NCBI Taxonomy" id="1859130"/>
    <lineage>
        <taxon>Bacteria</taxon>
        <taxon>Pseudomonadati</taxon>
        <taxon>Thermodesulfobacteriota</taxon>
        <taxon>Desulfobulbia</taxon>
        <taxon>Desulfobulbales</taxon>
        <taxon>Desulfobulbaceae</taxon>
        <taxon>Candidatus Electrothrix</taxon>
    </lineage>
</organism>
<proteinExistence type="inferred from homology"/>
<dbReference type="Gene3D" id="3.30.420.40">
    <property type="match status" value="2"/>
</dbReference>
<keyword evidence="2 5" id="KW-0132">Cell division</keyword>
<dbReference type="EMBL" id="MTKS01000121">
    <property type="protein sequence ID" value="RWX51526.1"/>
    <property type="molecule type" value="Genomic_DNA"/>
</dbReference>
<evidence type="ECO:0000256" key="5">
    <source>
        <dbReference type="HAMAP-Rule" id="MF_02033"/>
    </source>
</evidence>
<comment type="subcellular location">
    <subcellularLocation>
        <location evidence="5">Cell membrane</location>
        <topology evidence="5">Peripheral membrane protein</topology>
        <orientation evidence="5">Cytoplasmic side</orientation>
    </subcellularLocation>
    <text evidence="5">Localizes to the Z ring in an FtsZ-dependent manner. Targeted to the membrane through a conserved C-terminal amphipathic helix.</text>
</comment>
<comment type="subunit">
    <text evidence="5">Self-interacts. Interacts with FtsZ.</text>
</comment>
<dbReference type="PANTHER" id="PTHR32432:SF4">
    <property type="entry name" value="CELL DIVISION PROTEIN FTSA"/>
    <property type="match status" value="1"/>
</dbReference>
<protein>
    <recommendedName>
        <fullName evidence="5 6">Cell division protein FtsA</fullName>
    </recommendedName>
</protein>
<keyword evidence="3 5" id="KW-0472">Membrane</keyword>
<dbReference type="SUPFAM" id="SSF53067">
    <property type="entry name" value="Actin-like ATPase domain"/>
    <property type="match status" value="2"/>
</dbReference>
<evidence type="ECO:0000313" key="10">
    <source>
        <dbReference type="Proteomes" id="UP000287615"/>
    </source>
</evidence>
<dbReference type="InterPro" id="IPR020823">
    <property type="entry name" value="Cell_div_FtsA"/>
</dbReference>
<feature type="domain" description="SHS2" evidence="7">
    <location>
        <begin position="38"/>
        <end position="224"/>
    </location>
</feature>
<evidence type="ECO:0000256" key="2">
    <source>
        <dbReference type="ARBA" id="ARBA00022618"/>
    </source>
</evidence>
<dbReference type="InterPro" id="IPR043129">
    <property type="entry name" value="ATPase_NBD"/>
</dbReference>
<gene>
    <name evidence="5" type="primary">ftsA</name>
    <name evidence="8" type="ORF">VU00_10055</name>
    <name evidence="9" type="ORF">VU01_11212</name>
</gene>
<dbReference type="Gene3D" id="3.30.1490.110">
    <property type="match status" value="1"/>
</dbReference>
<dbReference type="Proteomes" id="UP000288892">
    <property type="component" value="Unassembled WGS sequence"/>
</dbReference>
<dbReference type="Proteomes" id="UP000287615">
    <property type="component" value="Unassembled WGS sequence"/>
</dbReference>
<dbReference type="InterPro" id="IPR003494">
    <property type="entry name" value="SHS2_FtsA"/>
</dbReference>
<dbReference type="SMART" id="SM00842">
    <property type="entry name" value="FtsA"/>
    <property type="match status" value="1"/>
</dbReference>
<evidence type="ECO:0000313" key="9">
    <source>
        <dbReference type="EMBL" id="RWX51526.1"/>
    </source>
</evidence>
<dbReference type="GO" id="GO:0043093">
    <property type="term" value="P:FtsZ-dependent cytokinesis"/>
    <property type="evidence" value="ECO:0007669"/>
    <property type="project" value="UniProtKB-UniRule"/>
</dbReference>
<keyword evidence="4 5" id="KW-0131">Cell cycle</keyword>
<evidence type="ECO:0000256" key="3">
    <source>
        <dbReference type="ARBA" id="ARBA00023136"/>
    </source>
</evidence>
<evidence type="ECO:0000313" key="11">
    <source>
        <dbReference type="Proteomes" id="UP000288892"/>
    </source>
</evidence>
<evidence type="ECO:0000256" key="6">
    <source>
        <dbReference type="PIRNR" id="PIRNR003101"/>
    </source>
</evidence>
<reference evidence="10 11" key="1">
    <citation type="submission" date="2017-01" db="EMBL/GenBank/DDBJ databases">
        <title>The cable genome- insights into the physiology and evolution of filamentous bacteria capable of sulfide oxidation via long distance electron transfer.</title>
        <authorList>
            <person name="Schreiber L."/>
            <person name="Bjerg J.T."/>
            <person name="Boggild A."/>
            <person name="Van De Vossenberg J."/>
            <person name="Meysman F."/>
            <person name="Nielsen L.P."/>
            <person name="Schramm A."/>
            <person name="Kjeldsen K.U."/>
        </authorList>
    </citation>
    <scope>NUCLEOTIDE SEQUENCE [LARGE SCALE GENOMIC DNA]</scope>
    <source>
        <strain evidence="8">A3</strain>
        <strain evidence="9">A5</strain>
    </source>
</reference>
<name>A0A444JEL0_9BACT</name>
<dbReference type="PIRSF" id="PIRSF003101">
    <property type="entry name" value="FtsA"/>
    <property type="match status" value="1"/>
</dbReference>
<evidence type="ECO:0000256" key="4">
    <source>
        <dbReference type="ARBA" id="ARBA00023306"/>
    </source>
</evidence>
<sequence length="433" mass="46200">MCAMEELDIKVAAETEETEQPQETKTVEPPSCGTGELVAGLDIGTTKICAVIGEVFEDGCVNIIGVGTAASSGMKKGVVVNIESTVKAIRQAIDSASDMAGCDIETVYVGIAGTHIKGFNSPGIIAINNEQIRQKEIQAVIHAAQTVKISDNQQIIHVLPQEYMVDDHTGIQNPLGMTGVRLATNVHIVTADVTSLHNLVTSCSRAGLNVAEVVLESVASSRAVLTSDEMELGVALLDIGGGTTDLAVFCNGTIKYTWELALGGNNLTNDLSVGLRTPLQEAEMLKYKYGGAVSSLVKENHIIEVPTVGDRKARKVSQRVMVEILEARMEEILQVVNKKICGSGYRNRINAGMVITGGTALLANVVDMAEQVFDMPVRVSFPRGVGGRIEDVESPRCTTAVGLVLYGCNDKEIVPVEHDGVVSRLRSFLKNII</sequence>